<dbReference type="Proteomes" id="UP000887229">
    <property type="component" value="Unassembled WGS sequence"/>
</dbReference>
<sequence length="455" mass="50582">MLHPSSRAQHASEPSLFITSSTTDKADAQTRRLIRRHVMRGKNKRKQGEDKCVGQLGSTSDYWTLTSPRKITSELSLLTGVPYMQHLIYRAFTIVKPSTYRVEVLVADDPRNNMLCFPALASNPALLHSVCFFAQAFHDISQKSPLSPLAQTYLTMALVYLQQSLVDSVAATSEATMSTVVSLATAAAILGDLDSLQKHVDGLSRMIELRGGLETLESGSFIALKATRLDFGLAMATGANLRFTPKNLSWDPIIAQGVHADQLTELAMLRPELNTRLVNIWADLRVFARAANDATASGVKMPHDMFHRLSTAIPARLIALKDACRSSPISELLRLAMIAFMKTILVQIEGLGQRLKSLATDLKEILLSKPPCPSDLFLWVLFISMMSIFENLDDHEWLLSALGQTLSELGLYTWPRTRNTLKHFLWIDLLHNRPGQEVFNRFISLTTEEAAQTPP</sequence>
<evidence type="ECO:0000256" key="1">
    <source>
        <dbReference type="ARBA" id="ARBA00023242"/>
    </source>
</evidence>
<dbReference type="PANTHER" id="PTHR37540">
    <property type="entry name" value="TRANSCRIPTION FACTOR (ACR-2), PUTATIVE-RELATED-RELATED"/>
    <property type="match status" value="1"/>
</dbReference>
<dbReference type="GeneID" id="70288254"/>
<evidence type="ECO:0000256" key="2">
    <source>
        <dbReference type="SAM" id="MobiDB-lite"/>
    </source>
</evidence>
<dbReference type="AlphaFoldDB" id="A0A9P7ZLP2"/>
<keyword evidence="1" id="KW-0539">Nucleus</keyword>
<reference evidence="3" key="1">
    <citation type="journal article" date="2021" name="IMA Fungus">
        <title>Genomic characterization of three marine fungi, including Emericellopsis atlantica sp. nov. with signatures of a generalist lifestyle and marine biomass degradation.</title>
        <authorList>
            <person name="Hagestad O.C."/>
            <person name="Hou L."/>
            <person name="Andersen J.H."/>
            <person name="Hansen E.H."/>
            <person name="Altermark B."/>
            <person name="Li C."/>
            <person name="Kuhnert E."/>
            <person name="Cox R.J."/>
            <person name="Crous P.W."/>
            <person name="Spatafora J.W."/>
            <person name="Lail K."/>
            <person name="Amirebrahimi M."/>
            <person name="Lipzen A."/>
            <person name="Pangilinan J."/>
            <person name="Andreopoulos W."/>
            <person name="Hayes R.D."/>
            <person name="Ng V."/>
            <person name="Grigoriev I.V."/>
            <person name="Jackson S.A."/>
            <person name="Sutton T.D.S."/>
            <person name="Dobson A.D.W."/>
            <person name="Rama T."/>
        </authorList>
    </citation>
    <scope>NUCLEOTIDE SEQUENCE</scope>
    <source>
        <strain evidence="3">TS7</strain>
    </source>
</reference>
<dbReference type="PANTHER" id="PTHR37540:SF5">
    <property type="entry name" value="TRANSCRIPTION FACTOR DOMAIN-CONTAINING PROTEIN"/>
    <property type="match status" value="1"/>
</dbReference>
<organism evidence="3 4">
    <name type="scientific">Emericellopsis atlantica</name>
    <dbReference type="NCBI Taxonomy" id="2614577"/>
    <lineage>
        <taxon>Eukaryota</taxon>
        <taxon>Fungi</taxon>
        <taxon>Dikarya</taxon>
        <taxon>Ascomycota</taxon>
        <taxon>Pezizomycotina</taxon>
        <taxon>Sordariomycetes</taxon>
        <taxon>Hypocreomycetidae</taxon>
        <taxon>Hypocreales</taxon>
        <taxon>Bionectriaceae</taxon>
        <taxon>Emericellopsis</taxon>
    </lineage>
</organism>
<dbReference type="OrthoDB" id="4158087at2759"/>
<feature type="region of interest" description="Disordered" evidence="2">
    <location>
        <begin position="1"/>
        <end position="24"/>
    </location>
</feature>
<comment type="caution">
    <text evidence="3">The sequence shown here is derived from an EMBL/GenBank/DDBJ whole genome shotgun (WGS) entry which is preliminary data.</text>
</comment>
<accession>A0A9P7ZLP2</accession>
<keyword evidence="4" id="KW-1185">Reference proteome</keyword>
<evidence type="ECO:0000313" key="4">
    <source>
        <dbReference type="Proteomes" id="UP000887229"/>
    </source>
</evidence>
<proteinExistence type="predicted"/>
<dbReference type="RefSeq" id="XP_046118332.1">
    <property type="nucleotide sequence ID" value="XM_046257351.1"/>
</dbReference>
<name>A0A9P7ZLP2_9HYPO</name>
<gene>
    <name evidence="3" type="ORF">F5Z01DRAFT_104713</name>
</gene>
<dbReference type="EMBL" id="MU251254">
    <property type="protein sequence ID" value="KAG9254408.1"/>
    <property type="molecule type" value="Genomic_DNA"/>
</dbReference>
<evidence type="ECO:0000313" key="3">
    <source>
        <dbReference type="EMBL" id="KAG9254408.1"/>
    </source>
</evidence>
<dbReference type="InterPro" id="IPR021858">
    <property type="entry name" value="Fun_TF"/>
</dbReference>
<dbReference type="Pfam" id="PF11951">
    <property type="entry name" value="Fungal_trans_2"/>
    <property type="match status" value="1"/>
</dbReference>
<protein>
    <submittedName>
        <fullName evidence="3">Uncharacterized protein</fullName>
    </submittedName>
</protein>